<dbReference type="PROSITE" id="PS50841">
    <property type="entry name" value="DIX"/>
    <property type="match status" value="1"/>
</dbReference>
<dbReference type="SUPFAM" id="SSF116846">
    <property type="entry name" value="MIT domain"/>
    <property type="match status" value="1"/>
</dbReference>
<dbReference type="Proteomes" id="UP000553632">
    <property type="component" value="Unassembled WGS sequence"/>
</dbReference>
<feature type="region of interest" description="Disordered" evidence="2">
    <location>
        <begin position="493"/>
        <end position="519"/>
    </location>
</feature>
<feature type="domain" description="DIX" evidence="3">
    <location>
        <begin position="298"/>
        <end position="383"/>
    </location>
</feature>
<dbReference type="InterPro" id="IPR029071">
    <property type="entry name" value="Ubiquitin-like_domsf"/>
</dbReference>
<dbReference type="InterPro" id="IPR001158">
    <property type="entry name" value="DIX"/>
</dbReference>
<organism evidence="4 5">
    <name type="scientific">Perkinsus olseni</name>
    <name type="common">Perkinsus atlanticus</name>
    <dbReference type="NCBI Taxonomy" id="32597"/>
    <lineage>
        <taxon>Eukaryota</taxon>
        <taxon>Sar</taxon>
        <taxon>Alveolata</taxon>
        <taxon>Perkinsozoa</taxon>
        <taxon>Perkinsea</taxon>
        <taxon>Perkinsida</taxon>
        <taxon>Perkinsidae</taxon>
        <taxon>Perkinsus</taxon>
    </lineage>
</organism>
<reference evidence="4 5" key="1">
    <citation type="submission" date="2020-04" db="EMBL/GenBank/DDBJ databases">
        <title>Perkinsus olseni comparative genomics.</title>
        <authorList>
            <person name="Bogema D.R."/>
        </authorList>
    </citation>
    <scope>NUCLEOTIDE SEQUENCE [LARGE SCALE GENOMIC DNA]</scope>
    <source>
        <strain evidence="4 5">ATCC PRA-207</strain>
    </source>
</reference>
<dbReference type="InterPro" id="IPR038207">
    <property type="entry name" value="DIX_dom_sf"/>
</dbReference>
<evidence type="ECO:0000256" key="2">
    <source>
        <dbReference type="SAM" id="MobiDB-lite"/>
    </source>
</evidence>
<evidence type="ECO:0000256" key="1">
    <source>
        <dbReference type="ARBA" id="ARBA00022687"/>
    </source>
</evidence>
<feature type="region of interest" description="Disordered" evidence="2">
    <location>
        <begin position="561"/>
        <end position="634"/>
    </location>
</feature>
<feature type="region of interest" description="Disordered" evidence="2">
    <location>
        <begin position="388"/>
        <end position="454"/>
    </location>
</feature>
<dbReference type="Pfam" id="PF00778">
    <property type="entry name" value="DIX"/>
    <property type="match status" value="1"/>
</dbReference>
<sequence length="634" mass="68596">MSSSSTTEASAAVKDYNDRSAQGTQFVMEAASAEQEAMIRDRTNQLQRAISYYVQASNRLSEALAVLPLHHPDSEAIRQHKSEIDARANYLRDTLDSGVDTAGVPLEQQIHPVSLTMTSTEPVEAGVHRGATKGAAMGGAAAIGGLGGLLLLGPIGLVAGAAGAAYATTRSDKIGSAARTVGSATTNVTSDAVEKGAEIGEEYGVTQKVRGAAGAVSSKAREFDQTYDVSGKVNSGVQAVGSKMSEINQQYQISEKVGSSLSRGMSAMNNWISGNHQDTNNRPAAFLFLFVSIREAAEMSTLVYYYIPSDKDEVGHPNAFPIPKPPEAIRLRDIREKFPLPGTYHFRFKLKYDTGSVWIDVTNDDVPVPIYNNKIVAKVLRISWKEGAGNSSTAEAPQKAVESMASSVPTAASAPEVRSEFQSAAPSPPPPPRRQRFGGERRGPLAAPPPPYPSTYEVSEFQGLTQEDEMLVSYQRDLVNYWIQVSTSERSVSFTSSGAVQASKRRKLSQSGWRETEKESGESLWKQLVTEVGSPDYFPLELQTDTLATFRSKEANERRKNRKSLLKRLEQASEADDDGGESDDDGNEAMEEYAEVTDNESFGGDDYEITGEFEDEGARGGDEDDDEGGPADYF</sequence>
<dbReference type="GO" id="GO:0016055">
    <property type="term" value="P:Wnt signaling pathway"/>
    <property type="evidence" value="ECO:0007669"/>
    <property type="project" value="UniProtKB-KW"/>
</dbReference>
<proteinExistence type="predicted"/>
<dbReference type="SMART" id="SM00021">
    <property type="entry name" value="DAX"/>
    <property type="match status" value="1"/>
</dbReference>
<dbReference type="EMBL" id="JABANO010039707">
    <property type="protein sequence ID" value="KAF4690550.1"/>
    <property type="molecule type" value="Genomic_DNA"/>
</dbReference>
<dbReference type="PANTHER" id="PTHR42509">
    <property type="entry name" value="DIX DOMAIN-CONTAINING PROTEIN"/>
    <property type="match status" value="1"/>
</dbReference>
<comment type="caution">
    <text evidence="4">The sequence shown here is derived from an EMBL/GenBank/DDBJ whole genome shotgun (WGS) entry which is preliminary data.</text>
</comment>
<dbReference type="AlphaFoldDB" id="A0A7J6P449"/>
<evidence type="ECO:0000313" key="4">
    <source>
        <dbReference type="EMBL" id="KAF4690550.1"/>
    </source>
</evidence>
<dbReference type="OMA" id="HFRFKLK"/>
<evidence type="ECO:0000259" key="3">
    <source>
        <dbReference type="PROSITE" id="PS50841"/>
    </source>
</evidence>
<keyword evidence="1" id="KW-0879">Wnt signaling pathway</keyword>
<keyword evidence="5" id="KW-1185">Reference proteome</keyword>
<evidence type="ECO:0000313" key="5">
    <source>
        <dbReference type="Proteomes" id="UP000553632"/>
    </source>
</evidence>
<protein>
    <recommendedName>
        <fullName evidence="3">DIX domain-containing protein</fullName>
    </recommendedName>
</protein>
<gene>
    <name evidence="4" type="ORF">FOZ63_029724</name>
</gene>
<dbReference type="PANTHER" id="PTHR42509:SF1">
    <property type="entry name" value="DIX DOMAIN-CONTAINING PROTEIN"/>
    <property type="match status" value="1"/>
</dbReference>
<dbReference type="Gene3D" id="2.40.240.130">
    <property type="match status" value="1"/>
</dbReference>
<accession>A0A7J6P449</accession>
<feature type="compositionally biased region" description="Acidic residues" evidence="2">
    <location>
        <begin position="573"/>
        <end position="615"/>
    </location>
</feature>
<dbReference type="SUPFAM" id="SSF54236">
    <property type="entry name" value="Ubiquitin-like"/>
    <property type="match status" value="1"/>
</dbReference>
<dbReference type="InterPro" id="IPR036181">
    <property type="entry name" value="MIT_dom_sf"/>
</dbReference>
<feature type="compositionally biased region" description="Acidic residues" evidence="2">
    <location>
        <begin position="622"/>
        <end position="634"/>
    </location>
</feature>
<name>A0A7J6P449_PEROL</name>